<gene>
    <name evidence="1" type="ORF">HHL08_24255</name>
</gene>
<dbReference type="AlphaFoldDB" id="A0A7X9ZWA1"/>
<organism evidence="1 2">
    <name type="scientific">Sphingobium psychrophilum</name>
    <dbReference type="NCBI Taxonomy" id="2728834"/>
    <lineage>
        <taxon>Bacteria</taxon>
        <taxon>Pseudomonadati</taxon>
        <taxon>Pseudomonadota</taxon>
        <taxon>Alphaproteobacteria</taxon>
        <taxon>Sphingomonadales</taxon>
        <taxon>Sphingomonadaceae</taxon>
        <taxon>Sphingobium</taxon>
    </lineage>
</organism>
<accession>A0A7X9ZWA1</accession>
<evidence type="ECO:0000313" key="1">
    <source>
        <dbReference type="EMBL" id="NML13194.1"/>
    </source>
</evidence>
<dbReference type="EMBL" id="JABBFV010000040">
    <property type="protein sequence ID" value="NML13194.1"/>
    <property type="molecule type" value="Genomic_DNA"/>
</dbReference>
<name>A0A7X9ZWA1_9SPHN</name>
<proteinExistence type="predicted"/>
<keyword evidence="2" id="KW-1185">Reference proteome</keyword>
<sequence length="60" mass="6516">MALPDDGKSYTPTGHAIKSWLMGDHAIATSKALFELSLYTGEILTDLFGEDSYFADAGQF</sequence>
<dbReference type="Proteomes" id="UP000519023">
    <property type="component" value="Unassembled WGS sequence"/>
</dbReference>
<evidence type="ECO:0000313" key="2">
    <source>
        <dbReference type="Proteomes" id="UP000519023"/>
    </source>
</evidence>
<protein>
    <submittedName>
        <fullName evidence="1">Uncharacterized protein</fullName>
    </submittedName>
</protein>
<reference evidence="1 2" key="1">
    <citation type="submission" date="2020-04" db="EMBL/GenBank/DDBJ databases">
        <title>Sphingobium sp. AR-3-1 isolated from Arctic soil.</title>
        <authorList>
            <person name="Dahal R.H."/>
            <person name="Chaudhary D.K."/>
        </authorList>
    </citation>
    <scope>NUCLEOTIDE SEQUENCE [LARGE SCALE GENOMIC DNA]</scope>
    <source>
        <strain evidence="1 2">AR-3-1</strain>
    </source>
</reference>
<comment type="caution">
    <text evidence="1">The sequence shown here is derived from an EMBL/GenBank/DDBJ whole genome shotgun (WGS) entry which is preliminary data.</text>
</comment>
<dbReference type="RefSeq" id="WP_169575463.1">
    <property type="nucleotide sequence ID" value="NZ_JABBFV010000040.1"/>
</dbReference>